<reference evidence="1 2" key="1">
    <citation type="journal article" date="2021" name="Hortic Res">
        <title>Chromosome-scale assembly of the Dendrobium chrysotoxum genome enhances the understanding of orchid evolution.</title>
        <authorList>
            <person name="Zhang Y."/>
            <person name="Zhang G.Q."/>
            <person name="Zhang D."/>
            <person name="Liu X.D."/>
            <person name="Xu X.Y."/>
            <person name="Sun W.H."/>
            <person name="Yu X."/>
            <person name="Zhu X."/>
            <person name="Wang Z.W."/>
            <person name="Zhao X."/>
            <person name="Zhong W.Y."/>
            <person name="Chen H."/>
            <person name="Yin W.L."/>
            <person name="Huang T."/>
            <person name="Niu S.C."/>
            <person name="Liu Z.J."/>
        </authorList>
    </citation>
    <scope>NUCLEOTIDE SEQUENCE [LARGE SCALE GENOMIC DNA]</scope>
    <source>
        <strain evidence="1">Lindl</strain>
    </source>
</reference>
<comment type="caution">
    <text evidence="1">The sequence shown here is derived from an EMBL/GenBank/DDBJ whole genome shotgun (WGS) entry which is preliminary data.</text>
</comment>
<name>A0AAV7FW98_DENCH</name>
<keyword evidence="2" id="KW-1185">Reference proteome</keyword>
<evidence type="ECO:0000313" key="2">
    <source>
        <dbReference type="Proteomes" id="UP000775213"/>
    </source>
</evidence>
<accession>A0AAV7FW98</accession>
<evidence type="ECO:0008006" key="3">
    <source>
        <dbReference type="Google" id="ProtNLM"/>
    </source>
</evidence>
<dbReference type="EMBL" id="JAGFBR010000016">
    <property type="protein sequence ID" value="KAH0454035.1"/>
    <property type="molecule type" value="Genomic_DNA"/>
</dbReference>
<dbReference type="Proteomes" id="UP000775213">
    <property type="component" value="Unassembled WGS sequence"/>
</dbReference>
<organism evidence="1 2">
    <name type="scientific">Dendrobium chrysotoxum</name>
    <name type="common">Orchid</name>
    <dbReference type="NCBI Taxonomy" id="161865"/>
    <lineage>
        <taxon>Eukaryota</taxon>
        <taxon>Viridiplantae</taxon>
        <taxon>Streptophyta</taxon>
        <taxon>Embryophyta</taxon>
        <taxon>Tracheophyta</taxon>
        <taxon>Spermatophyta</taxon>
        <taxon>Magnoliopsida</taxon>
        <taxon>Liliopsida</taxon>
        <taxon>Asparagales</taxon>
        <taxon>Orchidaceae</taxon>
        <taxon>Epidendroideae</taxon>
        <taxon>Malaxideae</taxon>
        <taxon>Dendrobiinae</taxon>
        <taxon>Dendrobium</taxon>
    </lineage>
</organism>
<gene>
    <name evidence="1" type="ORF">IEQ34_018359</name>
</gene>
<evidence type="ECO:0000313" key="1">
    <source>
        <dbReference type="EMBL" id="KAH0454035.1"/>
    </source>
</evidence>
<proteinExistence type="predicted"/>
<sequence length="88" mass="10382">MGCTIHLRAPVVGPTIGEVLGRVEFPNQLRVYRCFSSMMQNIFVRHIQESRTIMQYEAEFTVLARYVIQLENTLKEYYYKFIRGSKTN</sequence>
<dbReference type="AlphaFoldDB" id="A0AAV7FW98"/>
<protein>
    <recommendedName>
        <fullName evidence="3">Retrotransposon gag domain-containing protein</fullName>
    </recommendedName>
</protein>